<evidence type="ECO:0000313" key="1">
    <source>
        <dbReference type="EMBL" id="KAB2618865.1"/>
    </source>
</evidence>
<proteinExistence type="predicted"/>
<name>A0A5N5GTC7_9ROSA</name>
<accession>A0A5N5GTC7</accession>
<reference evidence="1 2" key="1">
    <citation type="submission" date="2019-09" db="EMBL/GenBank/DDBJ databases">
        <authorList>
            <person name="Ou C."/>
        </authorList>
    </citation>
    <scope>NUCLEOTIDE SEQUENCE [LARGE SCALE GENOMIC DNA]</scope>
    <source>
        <strain evidence="1">S2</strain>
        <tissue evidence="1">Leaf</tissue>
    </source>
</reference>
<organism evidence="1 2">
    <name type="scientific">Pyrus ussuriensis x Pyrus communis</name>
    <dbReference type="NCBI Taxonomy" id="2448454"/>
    <lineage>
        <taxon>Eukaryota</taxon>
        <taxon>Viridiplantae</taxon>
        <taxon>Streptophyta</taxon>
        <taxon>Embryophyta</taxon>
        <taxon>Tracheophyta</taxon>
        <taxon>Spermatophyta</taxon>
        <taxon>Magnoliopsida</taxon>
        <taxon>eudicotyledons</taxon>
        <taxon>Gunneridae</taxon>
        <taxon>Pentapetalae</taxon>
        <taxon>rosids</taxon>
        <taxon>fabids</taxon>
        <taxon>Rosales</taxon>
        <taxon>Rosaceae</taxon>
        <taxon>Amygdaloideae</taxon>
        <taxon>Maleae</taxon>
        <taxon>Pyrus</taxon>
    </lineage>
</organism>
<comment type="caution">
    <text evidence="1">The sequence shown here is derived from an EMBL/GenBank/DDBJ whole genome shotgun (WGS) entry which is preliminary data.</text>
</comment>
<dbReference type="AlphaFoldDB" id="A0A5N5GTC7"/>
<dbReference type="Proteomes" id="UP000327157">
    <property type="component" value="Chromosome 15"/>
</dbReference>
<dbReference type="OrthoDB" id="1750985at2759"/>
<evidence type="ECO:0000313" key="2">
    <source>
        <dbReference type="Proteomes" id="UP000327157"/>
    </source>
</evidence>
<dbReference type="EMBL" id="SMOL01000401">
    <property type="protein sequence ID" value="KAB2618865.1"/>
    <property type="molecule type" value="Genomic_DNA"/>
</dbReference>
<keyword evidence="2" id="KW-1185">Reference proteome</keyword>
<sequence length="70" mass="8191">MAGYHGHGCCINHVRYLMKNVVALEKMVINPVQFWRWPMGIESNALRENEGKNAKKNALYHRILELVCMY</sequence>
<gene>
    <name evidence="1" type="ORF">D8674_014734</name>
</gene>
<reference evidence="2" key="2">
    <citation type="submission" date="2019-10" db="EMBL/GenBank/DDBJ databases">
        <title>A de novo genome assembly of a pear dwarfing rootstock.</title>
        <authorList>
            <person name="Wang F."/>
            <person name="Wang J."/>
            <person name="Li S."/>
            <person name="Zhang Y."/>
            <person name="Fang M."/>
            <person name="Ma L."/>
            <person name="Zhao Y."/>
            <person name="Jiang S."/>
        </authorList>
    </citation>
    <scope>NUCLEOTIDE SEQUENCE [LARGE SCALE GENOMIC DNA]</scope>
</reference>
<protein>
    <submittedName>
        <fullName evidence="1">Uncharacterized protein</fullName>
    </submittedName>
</protein>
<reference evidence="1 2" key="3">
    <citation type="submission" date="2019-11" db="EMBL/GenBank/DDBJ databases">
        <title>A de novo genome assembly of a pear dwarfing rootstock.</title>
        <authorList>
            <person name="Wang F."/>
            <person name="Wang J."/>
            <person name="Li S."/>
            <person name="Zhang Y."/>
            <person name="Fang M."/>
            <person name="Ma L."/>
            <person name="Zhao Y."/>
            <person name="Jiang S."/>
        </authorList>
    </citation>
    <scope>NUCLEOTIDE SEQUENCE [LARGE SCALE GENOMIC DNA]</scope>
    <source>
        <strain evidence="1">S2</strain>
        <tissue evidence="1">Leaf</tissue>
    </source>
</reference>